<evidence type="ECO:0008006" key="3">
    <source>
        <dbReference type="Google" id="ProtNLM"/>
    </source>
</evidence>
<protein>
    <recommendedName>
        <fullName evidence="3">Transposase</fullName>
    </recommendedName>
</protein>
<sequence length="46" mass="5298">MDRLSHRERRVTVIDAFFGLADAIITMRGLIRQAATEDCRGERPRP</sequence>
<evidence type="ECO:0000313" key="1">
    <source>
        <dbReference type="EMBL" id="GAA4024831.1"/>
    </source>
</evidence>
<proteinExistence type="predicted"/>
<reference evidence="2" key="1">
    <citation type="journal article" date="2019" name="Int. J. Syst. Evol. Microbiol.">
        <title>The Global Catalogue of Microorganisms (GCM) 10K type strain sequencing project: providing services to taxonomists for standard genome sequencing and annotation.</title>
        <authorList>
            <consortium name="The Broad Institute Genomics Platform"/>
            <consortium name="The Broad Institute Genome Sequencing Center for Infectious Disease"/>
            <person name="Wu L."/>
            <person name="Ma J."/>
        </authorList>
    </citation>
    <scope>NUCLEOTIDE SEQUENCE [LARGE SCALE GENOMIC DNA]</scope>
    <source>
        <strain evidence="2">JCM 16924</strain>
    </source>
</reference>
<evidence type="ECO:0000313" key="2">
    <source>
        <dbReference type="Proteomes" id="UP001500456"/>
    </source>
</evidence>
<name>A0ABP7TDV7_9ACTN</name>
<comment type="caution">
    <text evidence="1">The sequence shown here is derived from an EMBL/GenBank/DDBJ whole genome shotgun (WGS) entry which is preliminary data.</text>
</comment>
<accession>A0ABP7TDV7</accession>
<dbReference type="Proteomes" id="UP001500456">
    <property type="component" value="Unassembled WGS sequence"/>
</dbReference>
<gene>
    <name evidence="1" type="ORF">GCM10022232_82760</name>
</gene>
<dbReference type="EMBL" id="BAAAZX010000037">
    <property type="protein sequence ID" value="GAA4024831.1"/>
    <property type="molecule type" value="Genomic_DNA"/>
</dbReference>
<keyword evidence="2" id="KW-1185">Reference proteome</keyword>
<organism evidence="1 2">
    <name type="scientific">Streptomyces plumbiresistens</name>
    <dbReference type="NCBI Taxonomy" id="511811"/>
    <lineage>
        <taxon>Bacteria</taxon>
        <taxon>Bacillati</taxon>
        <taxon>Actinomycetota</taxon>
        <taxon>Actinomycetes</taxon>
        <taxon>Kitasatosporales</taxon>
        <taxon>Streptomycetaceae</taxon>
        <taxon>Streptomyces</taxon>
    </lineage>
</organism>